<comment type="function">
    <text evidence="3">Alpha-L-fucosidase is responsible for hydrolyzing the alpha-1,6-linked fucose joined to the reducing-end N-acetylglucosamine of the carbohydrate moieties of glycoproteins.</text>
</comment>
<dbReference type="OrthoDB" id="6039950at2759"/>
<comment type="subunit">
    <text evidence="5">Homotetramer.</text>
</comment>
<dbReference type="EMBL" id="AMQN01011354">
    <property type="status" value="NOT_ANNOTATED_CDS"/>
    <property type="molecule type" value="Genomic_DNA"/>
</dbReference>
<gene>
    <name evidence="16" type="ORF">CAPTEDRAFT_184738</name>
</gene>
<evidence type="ECO:0000256" key="12">
    <source>
        <dbReference type="PIRSR" id="PIRSR001092-1"/>
    </source>
</evidence>
<dbReference type="SMART" id="SM00812">
    <property type="entry name" value="Alpha_L_fucos"/>
    <property type="match status" value="1"/>
</dbReference>
<dbReference type="HOGENOM" id="CLU_002934_1_1_1"/>
<accession>R7TZN1</accession>
<evidence type="ECO:0000256" key="5">
    <source>
        <dbReference type="ARBA" id="ARBA00011881"/>
    </source>
</evidence>
<dbReference type="EnsemblMetazoa" id="CapteT184738">
    <property type="protein sequence ID" value="CapteP184738"/>
    <property type="gene ID" value="CapteG184738"/>
</dbReference>
<feature type="signal peptide" evidence="13">
    <location>
        <begin position="1"/>
        <end position="15"/>
    </location>
</feature>
<sequence>MKSLFIPLLICSVTSDTIRRYESEDISTDKQSSKRIGPQFESEEISPRRGYNTIVEPFTGKVRYEPKWSSLDTRPLPKWYDEAKVGIFIHWGVFSVPSFEFTAWFWEKWVTGTPDYVEFMRKNYPPGFTYADFAPQFTAEFYDPNQWADIFESSGAKYIVFVSKHHEGYTNWPSKNSFNWNSMDVGPKRDLLGDLATAIRNRTDMRFGVYHSLFEFYNPLYLEDKANNWSTTRFVVEKTMPELYDLVKTYKPEVIWSDGDWEAPDTYWKSKEFLAWLYNDSPVKESVVTNDRWGKGDVCKHGGYLTCHDGFNPGVVQQRKWENCMVLSRGSWGFNRKATLDTYLKLSDLTTLLAETVSCGGNLLMNVGPTHDGRILPIFEERLRQFGDWMKVNGEAIYGSKPWTHQNDTITPAVWYTSQKSGSETTVYAILLKWPDVDVLHLGAATPSPHTTISLLGYHGNNFKWAKSSTGMQVQIPAIPFNKMPCDAAWVLKLTALSS</sequence>
<evidence type="ECO:0000256" key="13">
    <source>
        <dbReference type="SAM" id="SignalP"/>
    </source>
</evidence>
<feature type="domain" description="Alpha-L-fucosidase C-terminal" evidence="15">
    <location>
        <begin position="406"/>
        <end position="495"/>
    </location>
</feature>
<dbReference type="EC" id="3.2.1.51" evidence="6"/>
<keyword evidence="9" id="KW-0325">Glycoprotein</keyword>
<reference evidence="18" key="1">
    <citation type="submission" date="2012-12" db="EMBL/GenBank/DDBJ databases">
        <authorList>
            <person name="Hellsten U."/>
            <person name="Grimwood J."/>
            <person name="Chapman J.A."/>
            <person name="Shapiro H."/>
            <person name="Aerts A."/>
            <person name="Otillar R.P."/>
            <person name="Terry A.Y."/>
            <person name="Boore J.L."/>
            <person name="Simakov O."/>
            <person name="Marletaz F."/>
            <person name="Cho S.-J."/>
            <person name="Edsinger-Gonzales E."/>
            <person name="Havlak P."/>
            <person name="Kuo D.-H."/>
            <person name="Larsson T."/>
            <person name="Lv J."/>
            <person name="Arendt D."/>
            <person name="Savage R."/>
            <person name="Osoegawa K."/>
            <person name="de Jong P."/>
            <person name="Lindberg D.R."/>
            <person name="Seaver E.C."/>
            <person name="Weisblat D.A."/>
            <person name="Putnam N.H."/>
            <person name="Grigoriev I.V."/>
            <person name="Rokhsar D.S."/>
        </authorList>
    </citation>
    <scope>NUCLEOTIDE SEQUENCE</scope>
    <source>
        <strain evidence="18">I ESC-2004</strain>
    </source>
</reference>
<dbReference type="Gene3D" id="2.60.40.1180">
    <property type="entry name" value="Golgi alpha-mannosidase II"/>
    <property type="match status" value="1"/>
</dbReference>
<evidence type="ECO:0000256" key="8">
    <source>
        <dbReference type="ARBA" id="ARBA00022801"/>
    </source>
</evidence>
<dbReference type="Pfam" id="PF16757">
    <property type="entry name" value="Fucosidase_C"/>
    <property type="match status" value="1"/>
</dbReference>
<organism evidence="16">
    <name type="scientific">Capitella teleta</name>
    <name type="common">Polychaete worm</name>
    <dbReference type="NCBI Taxonomy" id="283909"/>
    <lineage>
        <taxon>Eukaryota</taxon>
        <taxon>Metazoa</taxon>
        <taxon>Spiralia</taxon>
        <taxon>Lophotrochozoa</taxon>
        <taxon>Annelida</taxon>
        <taxon>Polychaeta</taxon>
        <taxon>Sedentaria</taxon>
        <taxon>Scolecida</taxon>
        <taxon>Capitellidae</taxon>
        <taxon>Capitella</taxon>
    </lineage>
</organism>
<evidence type="ECO:0000259" key="14">
    <source>
        <dbReference type="Pfam" id="PF01120"/>
    </source>
</evidence>
<evidence type="ECO:0000256" key="1">
    <source>
        <dbReference type="ARBA" id="ARBA00000321"/>
    </source>
</evidence>
<dbReference type="Proteomes" id="UP000014760">
    <property type="component" value="Unassembled WGS sequence"/>
</dbReference>
<dbReference type="InterPro" id="IPR031919">
    <property type="entry name" value="Fucosidase_C"/>
</dbReference>
<evidence type="ECO:0000313" key="18">
    <source>
        <dbReference type="Proteomes" id="UP000014760"/>
    </source>
</evidence>
<dbReference type="GO" id="GO:0006004">
    <property type="term" value="P:fucose metabolic process"/>
    <property type="evidence" value="ECO:0007669"/>
    <property type="project" value="InterPro"/>
</dbReference>
<dbReference type="GO" id="GO:0005764">
    <property type="term" value="C:lysosome"/>
    <property type="evidence" value="ECO:0007669"/>
    <property type="project" value="TreeGrafter"/>
</dbReference>
<dbReference type="AlphaFoldDB" id="R7TZN1"/>
<evidence type="ECO:0000256" key="11">
    <source>
        <dbReference type="PIRNR" id="PIRNR001092"/>
    </source>
</evidence>
<evidence type="ECO:0000256" key="10">
    <source>
        <dbReference type="ARBA" id="ARBA00023295"/>
    </source>
</evidence>
<dbReference type="SUPFAM" id="SSF51445">
    <property type="entry name" value="(Trans)glycosidases"/>
    <property type="match status" value="1"/>
</dbReference>
<evidence type="ECO:0000256" key="9">
    <source>
        <dbReference type="ARBA" id="ARBA00023180"/>
    </source>
</evidence>
<dbReference type="Pfam" id="PF01120">
    <property type="entry name" value="Alpha_L_fucos"/>
    <property type="match status" value="1"/>
</dbReference>
<evidence type="ECO:0000256" key="4">
    <source>
        <dbReference type="ARBA" id="ARBA00007951"/>
    </source>
</evidence>
<reference evidence="16 18" key="2">
    <citation type="journal article" date="2013" name="Nature">
        <title>Insights into bilaterian evolution from three spiralian genomes.</title>
        <authorList>
            <person name="Simakov O."/>
            <person name="Marletaz F."/>
            <person name="Cho S.J."/>
            <person name="Edsinger-Gonzales E."/>
            <person name="Havlak P."/>
            <person name="Hellsten U."/>
            <person name="Kuo D.H."/>
            <person name="Larsson T."/>
            <person name="Lv J."/>
            <person name="Arendt D."/>
            <person name="Savage R."/>
            <person name="Osoegawa K."/>
            <person name="de Jong P."/>
            <person name="Grimwood J."/>
            <person name="Chapman J.A."/>
            <person name="Shapiro H."/>
            <person name="Aerts A."/>
            <person name="Otillar R.P."/>
            <person name="Terry A.Y."/>
            <person name="Boore J.L."/>
            <person name="Grigoriev I.V."/>
            <person name="Lindberg D.R."/>
            <person name="Seaver E.C."/>
            <person name="Weisblat D.A."/>
            <person name="Putnam N.H."/>
            <person name="Rokhsar D.S."/>
        </authorList>
    </citation>
    <scope>NUCLEOTIDE SEQUENCE</scope>
    <source>
        <strain evidence="16 18">I ESC-2004</strain>
    </source>
</reference>
<feature type="site" description="May be important for catalysis" evidence="12">
    <location>
        <position position="324"/>
    </location>
</feature>
<evidence type="ECO:0000259" key="15">
    <source>
        <dbReference type="Pfam" id="PF16757"/>
    </source>
</evidence>
<dbReference type="InterPro" id="IPR000933">
    <property type="entry name" value="Glyco_hydro_29"/>
</dbReference>
<dbReference type="GO" id="GO:0016139">
    <property type="term" value="P:glycoside catabolic process"/>
    <property type="evidence" value="ECO:0007669"/>
    <property type="project" value="TreeGrafter"/>
</dbReference>
<dbReference type="InterPro" id="IPR057739">
    <property type="entry name" value="Glyco_hydro_29_N"/>
</dbReference>
<dbReference type="EMBL" id="KB308842">
    <property type="protein sequence ID" value="ELT96385.1"/>
    <property type="molecule type" value="Genomic_DNA"/>
</dbReference>
<dbReference type="InterPro" id="IPR016286">
    <property type="entry name" value="FUC_metazoa-typ"/>
</dbReference>
<reference evidence="17" key="3">
    <citation type="submission" date="2015-06" db="UniProtKB">
        <authorList>
            <consortium name="EnsemblMetazoa"/>
        </authorList>
    </citation>
    <scope>IDENTIFICATION</scope>
</reference>
<comment type="catalytic activity">
    <reaction evidence="2">
        <text>a neolactoside IV(2)-alpha-Fuc-nLc4Cer(d18:0) + H2O = a neolactoside nLc4Cer(d18:0) + L-fucose</text>
        <dbReference type="Rhea" id="RHEA:49308"/>
        <dbReference type="ChEBI" id="CHEBI:2181"/>
        <dbReference type="ChEBI" id="CHEBI:15377"/>
        <dbReference type="ChEBI" id="CHEBI:91119"/>
        <dbReference type="ChEBI" id="CHEBI:91121"/>
    </reaction>
    <physiologicalReaction direction="left-to-right" evidence="2">
        <dbReference type="Rhea" id="RHEA:49309"/>
    </physiologicalReaction>
</comment>
<dbReference type="InterPro" id="IPR013780">
    <property type="entry name" value="Glyco_hydro_b"/>
</dbReference>
<evidence type="ECO:0000256" key="2">
    <source>
        <dbReference type="ARBA" id="ARBA00000419"/>
    </source>
</evidence>
<protein>
    <recommendedName>
        <fullName evidence="6">alpha-L-fucosidase</fullName>
        <ecNumber evidence="6">3.2.1.51</ecNumber>
    </recommendedName>
</protein>
<keyword evidence="18" id="KW-1185">Reference proteome</keyword>
<dbReference type="Gene3D" id="3.20.20.80">
    <property type="entry name" value="Glycosidases"/>
    <property type="match status" value="1"/>
</dbReference>
<name>R7TZN1_CAPTE</name>
<proteinExistence type="inferred from homology"/>
<evidence type="ECO:0000313" key="17">
    <source>
        <dbReference type="EnsemblMetazoa" id="CapteP184738"/>
    </source>
</evidence>
<dbReference type="FunFam" id="2.60.40.1180:FF:000013">
    <property type="entry name" value="Alpha-L-fucosidase"/>
    <property type="match status" value="1"/>
</dbReference>
<dbReference type="FunFam" id="3.20.20.80:FF:000027">
    <property type="entry name" value="Alpha-L-fucosidase"/>
    <property type="match status" value="1"/>
</dbReference>
<evidence type="ECO:0000256" key="3">
    <source>
        <dbReference type="ARBA" id="ARBA00004071"/>
    </source>
</evidence>
<dbReference type="OMA" id="WESTDKH"/>
<keyword evidence="10 11" id="KW-0326">Glycosidase</keyword>
<dbReference type="PANTHER" id="PTHR10030">
    <property type="entry name" value="ALPHA-L-FUCOSIDASE"/>
    <property type="match status" value="1"/>
</dbReference>
<keyword evidence="8 11" id="KW-0378">Hydrolase</keyword>
<keyword evidence="7 13" id="KW-0732">Signal</keyword>
<feature type="domain" description="Glycoside hydrolase family 29 N-terminal" evidence="14">
    <location>
        <begin position="62"/>
        <end position="395"/>
    </location>
</feature>
<dbReference type="PIRSF" id="PIRSF001092">
    <property type="entry name" value="Alpha-L-fucosidase"/>
    <property type="match status" value="1"/>
</dbReference>
<feature type="chain" id="PRO_5011952006" description="alpha-L-fucosidase" evidence="13">
    <location>
        <begin position="16"/>
        <end position="499"/>
    </location>
</feature>
<dbReference type="InterPro" id="IPR017853">
    <property type="entry name" value="GH"/>
</dbReference>
<dbReference type="PANTHER" id="PTHR10030:SF37">
    <property type="entry name" value="ALPHA-L-FUCOSIDASE-RELATED"/>
    <property type="match status" value="1"/>
</dbReference>
<evidence type="ECO:0000256" key="6">
    <source>
        <dbReference type="ARBA" id="ARBA00012662"/>
    </source>
</evidence>
<evidence type="ECO:0000256" key="7">
    <source>
        <dbReference type="ARBA" id="ARBA00022729"/>
    </source>
</evidence>
<comment type="catalytic activity">
    <reaction evidence="1">
        <text>a neolactoside IV(2)-alpha-Fuc-nLc4Cer(d18:1(4E)) + H2O = a neolactoside nLc4Cer(d18:1(4E)) + L-fucose</text>
        <dbReference type="Rhea" id="RHEA:48224"/>
        <dbReference type="ChEBI" id="CHEBI:2181"/>
        <dbReference type="ChEBI" id="CHEBI:15377"/>
        <dbReference type="ChEBI" id="CHEBI:17006"/>
        <dbReference type="ChEBI" id="CHEBI:28691"/>
    </reaction>
    <physiologicalReaction direction="left-to-right" evidence="1">
        <dbReference type="Rhea" id="RHEA:48225"/>
    </physiologicalReaction>
</comment>
<dbReference type="PRINTS" id="PR00741">
    <property type="entry name" value="GLHYDRLASE29"/>
</dbReference>
<dbReference type="GO" id="GO:0004560">
    <property type="term" value="F:alpha-L-fucosidase activity"/>
    <property type="evidence" value="ECO:0007669"/>
    <property type="project" value="UniProtKB-EC"/>
</dbReference>
<dbReference type="FunCoup" id="R7TZN1">
    <property type="interactions" value="158"/>
</dbReference>
<evidence type="ECO:0000313" key="16">
    <source>
        <dbReference type="EMBL" id="ELT96385.1"/>
    </source>
</evidence>
<comment type="similarity">
    <text evidence="4 11">Belongs to the glycosyl hydrolase 29 family.</text>
</comment>